<dbReference type="Pfam" id="PF13649">
    <property type="entry name" value="Methyltransf_25"/>
    <property type="match status" value="1"/>
</dbReference>
<comment type="caution">
    <text evidence="3">The sequence shown here is derived from an EMBL/GenBank/DDBJ whole genome shotgun (WGS) entry which is preliminary data.</text>
</comment>
<dbReference type="GO" id="GO:0008168">
    <property type="term" value="F:methyltransferase activity"/>
    <property type="evidence" value="ECO:0007669"/>
    <property type="project" value="UniProtKB-KW"/>
</dbReference>
<dbReference type="InterPro" id="IPR041698">
    <property type="entry name" value="Methyltransf_25"/>
</dbReference>
<sequence length="280" mass="31517">MFQPATTTEPDRHAESRDIWNLNAHFWIEHFGAEGNDFHRVLVAPAAERLLALKGGEHVLEVSCGSGLFARRIIDLGAESVVAFDYSKVFVDEARKRNEGYEDKIEFLVLDATDEQAMVRELMPRSGKKGFDKALSNMAIMDISDITPLFRALRTLLNPGAQFIATLMHPAFNHPDSVRGVEQFDLPNGETVKRTYIKAHEYLGARPVKGIGIPGQAHAHWYFPRSLHDIFNIAFGAGFVVDGFEEAAWNREEGEEKNLTPSWKDMTKLPPVVAIRFRVL</sequence>
<keyword evidence="4" id="KW-1185">Reference proteome</keyword>
<dbReference type="CDD" id="cd02440">
    <property type="entry name" value="AdoMet_MTases"/>
    <property type="match status" value="1"/>
</dbReference>
<dbReference type="PANTHER" id="PTHR43861">
    <property type="entry name" value="TRANS-ACONITATE 2-METHYLTRANSFERASE-RELATED"/>
    <property type="match status" value="1"/>
</dbReference>
<keyword evidence="3" id="KW-0489">Methyltransferase</keyword>
<evidence type="ECO:0000259" key="2">
    <source>
        <dbReference type="Pfam" id="PF13649"/>
    </source>
</evidence>
<dbReference type="SUPFAM" id="SSF53335">
    <property type="entry name" value="S-adenosyl-L-methionine-dependent methyltransferases"/>
    <property type="match status" value="1"/>
</dbReference>
<proteinExistence type="predicted"/>
<evidence type="ECO:0000256" key="1">
    <source>
        <dbReference type="ARBA" id="ARBA00022679"/>
    </source>
</evidence>
<evidence type="ECO:0000313" key="3">
    <source>
        <dbReference type="EMBL" id="RUS33367.1"/>
    </source>
</evidence>
<keyword evidence="1 3" id="KW-0808">Transferase</keyword>
<name>A0A433QUE4_9FUNG</name>
<accession>A0A433QUE4</accession>
<protein>
    <submittedName>
        <fullName evidence="3">Methyltransferase type 11</fullName>
    </submittedName>
</protein>
<dbReference type="PANTHER" id="PTHR43861:SF3">
    <property type="entry name" value="PUTATIVE (AFU_ORTHOLOGUE AFUA_2G14390)-RELATED"/>
    <property type="match status" value="1"/>
</dbReference>
<dbReference type="EMBL" id="RBNJ01001268">
    <property type="protein sequence ID" value="RUS33367.1"/>
    <property type="molecule type" value="Genomic_DNA"/>
</dbReference>
<organism evidence="3 4">
    <name type="scientific">Jimgerdemannia flammicorona</name>
    <dbReference type="NCBI Taxonomy" id="994334"/>
    <lineage>
        <taxon>Eukaryota</taxon>
        <taxon>Fungi</taxon>
        <taxon>Fungi incertae sedis</taxon>
        <taxon>Mucoromycota</taxon>
        <taxon>Mucoromycotina</taxon>
        <taxon>Endogonomycetes</taxon>
        <taxon>Endogonales</taxon>
        <taxon>Endogonaceae</taxon>
        <taxon>Jimgerdemannia</taxon>
    </lineage>
</organism>
<gene>
    <name evidence="3" type="ORF">BC938DRAFT_471981</name>
</gene>
<dbReference type="Gene3D" id="3.40.50.150">
    <property type="entry name" value="Vaccinia Virus protein VP39"/>
    <property type="match status" value="1"/>
</dbReference>
<dbReference type="AlphaFoldDB" id="A0A433QUE4"/>
<reference evidence="3 4" key="1">
    <citation type="journal article" date="2018" name="New Phytol.">
        <title>Phylogenomics of Endogonaceae and evolution of mycorrhizas within Mucoromycota.</title>
        <authorList>
            <person name="Chang Y."/>
            <person name="Desiro A."/>
            <person name="Na H."/>
            <person name="Sandor L."/>
            <person name="Lipzen A."/>
            <person name="Clum A."/>
            <person name="Barry K."/>
            <person name="Grigoriev I.V."/>
            <person name="Martin F.M."/>
            <person name="Stajich J.E."/>
            <person name="Smith M.E."/>
            <person name="Bonito G."/>
            <person name="Spatafora J.W."/>
        </authorList>
    </citation>
    <scope>NUCLEOTIDE SEQUENCE [LARGE SCALE GENOMIC DNA]</scope>
    <source>
        <strain evidence="3 4">AD002</strain>
    </source>
</reference>
<dbReference type="InterPro" id="IPR029063">
    <property type="entry name" value="SAM-dependent_MTases_sf"/>
</dbReference>
<evidence type="ECO:0000313" key="4">
    <source>
        <dbReference type="Proteomes" id="UP000274822"/>
    </source>
</evidence>
<dbReference type="GO" id="GO:0032259">
    <property type="term" value="P:methylation"/>
    <property type="evidence" value="ECO:0007669"/>
    <property type="project" value="UniProtKB-KW"/>
</dbReference>
<feature type="domain" description="Methyltransferase" evidence="2">
    <location>
        <begin position="59"/>
        <end position="160"/>
    </location>
</feature>
<dbReference type="Proteomes" id="UP000274822">
    <property type="component" value="Unassembled WGS sequence"/>
</dbReference>